<proteinExistence type="predicted"/>
<gene>
    <name evidence="1" type="ORF">CLUMA_CG014867</name>
</gene>
<keyword evidence="2" id="KW-1185">Reference proteome</keyword>
<evidence type="ECO:0000313" key="1">
    <source>
        <dbReference type="EMBL" id="CRL01644.1"/>
    </source>
</evidence>
<dbReference type="EMBL" id="CVRI01000056">
    <property type="protein sequence ID" value="CRL01644.1"/>
    <property type="molecule type" value="Genomic_DNA"/>
</dbReference>
<dbReference type="AlphaFoldDB" id="A0A1J1IQ32"/>
<accession>A0A1J1IQ32</accession>
<reference evidence="1 2" key="1">
    <citation type="submission" date="2015-04" db="EMBL/GenBank/DDBJ databases">
        <authorList>
            <person name="Syromyatnikov M.Y."/>
            <person name="Popov V.N."/>
        </authorList>
    </citation>
    <scope>NUCLEOTIDE SEQUENCE [LARGE SCALE GENOMIC DNA]</scope>
</reference>
<evidence type="ECO:0000313" key="2">
    <source>
        <dbReference type="Proteomes" id="UP000183832"/>
    </source>
</evidence>
<name>A0A1J1IQ32_9DIPT</name>
<protein>
    <submittedName>
        <fullName evidence="1">CLUMA_CG014867, isoform A</fullName>
    </submittedName>
</protein>
<sequence>MKHSLKEENITECGWKFVKDHKVDEIAADAFIYTTSLVNLTTTNFVHNNDTVVEEKTFKYIVKSIRNYCNPEVYIGSTFNTKPKMDLQISSFCIEIDSN</sequence>
<dbReference type="Proteomes" id="UP000183832">
    <property type="component" value="Unassembled WGS sequence"/>
</dbReference>
<organism evidence="1 2">
    <name type="scientific">Clunio marinus</name>
    <dbReference type="NCBI Taxonomy" id="568069"/>
    <lineage>
        <taxon>Eukaryota</taxon>
        <taxon>Metazoa</taxon>
        <taxon>Ecdysozoa</taxon>
        <taxon>Arthropoda</taxon>
        <taxon>Hexapoda</taxon>
        <taxon>Insecta</taxon>
        <taxon>Pterygota</taxon>
        <taxon>Neoptera</taxon>
        <taxon>Endopterygota</taxon>
        <taxon>Diptera</taxon>
        <taxon>Nematocera</taxon>
        <taxon>Chironomoidea</taxon>
        <taxon>Chironomidae</taxon>
        <taxon>Clunio</taxon>
    </lineage>
</organism>